<feature type="transmembrane region" description="Helical" evidence="2">
    <location>
        <begin position="20"/>
        <end position="38"/>
    </location>
</feature>
<evidence type="ECO:0000256" key="2">
    <source>
        <dbReference type="SAM" id="Phobius"/>
    </source>
</evidence>
<dbReference type="AlphaFoldDB" id="A0AAU9D499"/>
<dbReference type="EMBL" id="AP026801">
    <property type="protein sequence ID" value="BDR56245.1"/>
    <property type="molecule type" value="Genomic_DNA"/>
</dbReference>
<dbReference type="InterPro" id="IPR039076">
    <property type="entry name" value="DivIC"/>
</dbReference>
<dbReference type="InterPro" id="IPR007060">
    <property type="entry name" value="FtsL/DivIC"/>
</dbReference>
<dbReference type="Pfam" id="PF04977">
    <property type="entry name" value="DivIC"/>
    <property type="match status" value="1"/>
</dbReference>
<dbReference type="KEGG" id="xak:KIMC2_08070"/>
<sequence>MKKSHQLIKMKKKRIHRNRIIVLFLVLFFIGSLTFIQVKLNNASFSDSQKVLHEKNEKLKKVKSNNKRLKISVKELKDKDYIQKWIRSKYFYSKNGDTIYNFGSN</sequence>
<dbReference type="PANTHER" id="PTHR40027:SF1">
    <property type="entry name" value="CELL DIVISION PROTEIN DIVIC"/>
    <property type="match status" value="1"/>
</dbReference>
<organism evidence="3 4">
    <name type="scientific">Xylocopilactobacillus apis</name>
    <dbReference type="NCBI Taxonomy" id="2932183"/>
    <lineage>
        <taxon>Bacteria</taxon>
        <taxon>Bacillati</taxon>
        <taxon>Bacillota</taxon>
        <taxon>Bacilli</taxon>
        <taxon>Lactobacillales</taxon>
        <taxon>Lactobacillaceae</taxon>
        <taxon>Xylocopilactobacillus</taxon>
    </lineage>
</organism>
<evidence type="ECO:0000313" key="4">
    <source>
        <dbReference type="Proteomes" id="UP001321804"/>
    </source>
</evidence>
<reference evidence="3 4" key="1">
    <citation type="journal article" date="2023" name="Microbiol. Spectr.">
        <title>Symbiosis of Carpenter Bees with Uncharacterized Lactic Acid Bacteria Showing NAD Auxotrophy.</title>
        <authorList>
            <person name="Kawasaki S."/>
            <person name="Ozawa K."/>
            <person name="Mori T."/>
            <person name="Yamamoto A."/>
            <person name="Ito M."/>
            <person name="Ohkuma M."/>
            <person name="Sakamoto M."/>
            <person name="Matsutani M."/>
        </authorList>
    </citation>
    <scope>NUCLEOTIDE SEQUENCE [LARGE SCALE GENOMIC DNA]</scope>
    <source>
        <strain evidence="3 4">KimC2</strain>
    </source>
</reference>
<keyword evidence="2" id="KW-1133">Transmembrane helix</keyword>
<keyword evidence="1" id="KW-0175">Coiled coil</keyword>
<dbReference type="RefSeq" id="WP_317698136.1">
    <property type="nucleotide sequence ID" value="NZ_AP026801.1"/>
</dbReference>
<keyword evidence="2" id="KW-0472">Membrane</keyword>
<dbReference type="GO" id="GO:0051301">
    <property type="term" value="P:cell division"/>
    <property type="evidence" value="ECO:0007669"/>
    <property type="project" value="InterPro"/>
</dbReference>
<gene>
    <name evidence="3" type="ORF">KIMC2_08070</name>
</gene>
<dbReference type="Proteomes" id="UP001321804">
    <property type="component" value="Chromosome"/>
</dbReference>
<keyword evidence="2" id="KW-0812">Transmembrane</keyword>
<evidence type="ECO:0008006" key="5">
    <source>
        <dbReference type="Google" id="ProtNLM"/>
    </source>
</evidence>
<evidence type="ECO:0000256" key="1">
    <source>
        <dbReference type="SAM" id="Coils"/>
    </source>
</evidence>
<keyword evidence="4" id="KW-1185">Reference proteome</keyword>
<evidence type="ECO:0000313" key="3">
    <source>
        <dbReference type="EMBL" id="BDR56245.1"/>
    </source>
</evidence>
<feature type="coiled-coil region" evidence="1">
    <location>
        <begin position="52"/>
        <end position="79"/>
    </location>
</feature>
<proteinExistence type="predicted"/>
<dbReference type="PANTHER" id="PTHR40027">
    <property type="entry name" value="CELL DIVISION PROTEIN DIVIC"/>
    <property type="match status" value="1"/>
</dbReference>
<name>A0AAU9D499_9LACO</name>
<accession>A0AAU9D499</accession>
<protein>
    <recommendedName>
        <fullName evidence="5">Septum formation initiator</fullName>
    </recommendedName>
</protein>